<dbReference type="PANTHER" id="PTHR46889:SF4">
    <property type="entry name" value="TRANSPOSASE INSO FOR INSERTION SEQUENCE ELEMENT IS911B-RELATED"/>
    <property type="match status" value="1"/>
</dbReference>
<protein>
    <submittedName>
        <fullName evidence="3">Transposase InsO family protein</fullName>
    </submittedName>
</protein>
<dbReference type="InterPro" id="IPR048020">
    <property type="entry name" value="Transpos_IS3"/>
</dbReference>
<dbReference type="PROSITE" id="PS50994">
    <property type="entry name" value="INTEGRASE"/>
    <property type="match status" value="1"/>
</dbReference>
<dbReference type="GO" id="GO:0015074">
    <property type="term" value="P:DNA integration"/>
    <property type="evidence" value="ECO:0007669"/>
    <property type="project" value="InterPro"/>
</dbReference>
<dbReference type="InterPro" id="IPR025948">
    <property type="entry name" value="HTH-like_dom"/>
</dbReference>
<accession>A0A7V9Z3D5</accession>
<dbReference type="InterPro" id="IPR001584">
    <property type="entry name" value="Integrase_cat-core"/>
</dbReference>
<dbReference type="NCBIfam" id="NF033516">
    <property type="entry name" value="transpos_IS3"/>
    <property type="match status" value="1"/>
</dbReference>
<evidence type="ECO:0000313" key="4">
    <source>
        <dbReference type="Proteomes" id="UP000580891"/>
    </source>
</evidence>
<dbReference type="InterPro" id="IPR036397">
    <property type="entry name" value="RNaseH_sf"/>
</dbReference>
<dbReference type="GO" id="GO:0003676">
    <property type="term" value="F:nucleic acid binding"/>
    <property type="evidence" value="ECO:0007669"/>
    <property type="project" value="InterPro"/>
</dbReference>
<dbReference type="Pfam" id="PF13333">
    <property type="entry name" value="rve_2"/>
    <property type="match status" value="1"/>
</dbReference>
<dbReference type="Gene3D" id="3.30.420.10">
    <property type="entry name" value="Ribonuclease H-like superfamily/Ribonuclease H"/>
    <property type="match status" value="1"/>
</dbReference>
<sequence>MSSSYPIALLCEVAGVSRSGYYKWLKTQKKLTAKQREDQEFKKQIIEAHSKYKGIFGYPRMTVWLRKQTGKRINHKRVYRLMKELGVQAHIRKKRVYYGKKEVYVVSHNHLNREFTASRPNEKWVTDITYLIFKGKRLYLSVILDLYNNEVIAYKISERNDVKLVLDTVKKAIKKRDVNGLLLHSDQGYQYISRKYHQLLQRYNIKASMSRKGNCLDNACIESFFSHLKSECFYQYEFQHSWEVKRAIHEYIQFYNEERFQKKLNNLSPVEYRRKVA</sequence>
<dbReference type="Proteomes" id="UP000580891">
    <property type="component" value="Unassembled WGS sequence"/>
</dbReference>
<reference evidence="3 4" key="1">
    <citation type="submission" date="2020-07" db="EMBL/GenBank/DDBJ databases">
        <title>Genomic Encyclopedia of Type Strains, Phase IV (KMG-IV): sequencing the most valuable type-strain genomes for metagenomic binning, comparative biology and taxonomic classification.</title>
        <authorList>
            <person name="Goeker M."/>
        </authorList>
    </citation>
    <scope>NUCLEOTIDE SEQUENCE [LARGE SCALE GENOMIC DNA]</scope>
    <source>
        <strain evidence="3 4">DSM 25220</strain>
    </source>
</reference>
<comment type="caution">
    <text evidence="3">The sequence shown here is derived from an EMBL/GenBank/DDBJ whole genome shotgun (WGS) entry which is preliminary data.</text>
</comment>
<dbReference type="SUPFAM" id="SSF53098">
    <property type="entry name" value="Ribonuclease H-like"/>
    <property type="match status" value="1"/>
</dbReference>
<dbReference type="Pfam" id="PF00665">
    <property type="entry name" value="rve"/>
    <property type="match status" value="1"/>
</dbReference>
<dbReference type="AlphaFoldDB" id="A0A7V9Z3D5"/>
<gene>
    <name evidence="3" type="ORF">HNQ85_003592</name>
</gene>
<name>A0A7V9Z3D5_9BACL</name>
<evidence type="ECO:0000313" key="3">
    <source>
        <dbReference type="EMBL" id="MBA2873245.1"/>
    </source>
</evidence>
<evidence type="ECO:0000256" key="1">
    <source>
        <dbReference type="ARBA" id="ARBA00002286"/>
    </source>
</evidence>
<keyword evidence="4" id="KW-1185">Reference proteome</keyword>
<dbReference type="EMBL" id="JACDUU010000020">
    <property type="protein sequence ID" value="MBA2873245.1"/>
    <property type="molecule type" value="Genomic_DNA"/>
</dbReference>
<dbReference type="PANTHER" id="PTHR46889">
    <property type="entry name" value="TRANSPOSASE INSF FOR INSERTION SEQUENCE IS3B-RELATED"/>
    <property type="match status" value="1"/>
</dbReference>
<proteinExistence type="predicted"/>
<dbReference type="InterPro" id="IPR012337">
    <property type="entry name" value="RNaseH-like_sf"/>
</dbReference>
<comment type="function">
    <text evidence="1">Involved in the transposition of the insertion sequence.</text>
</comment>
<dbReference type="InterPro" id="IPR050900">
    <property type="entry name" value="Transposase_IS3/IS150/IS904"/>
</dbReference>
<organism evidence="3 4">
    <name type="scientific">[Anoxybacillus] calidus</name>
    <dbReference type="NCBI Taxonomy" id="575178"/>
    <lineage>
        <taxon>Bacteria</taxon>
        <taxon>Bacillati</taxon>
        <taxon>Bacillota</taxon>
        <taxon>Bacilli</taxon>
        <taxon>Bacillales</taxon>
        <taxon>Anoxybacillaceae</taxon>
        <taxon>Paranoxybacillus</taxon>
    </lineage>
</organism>
<dbReference type="Pfam" id="PF13276">
    <property type="entry name" value="HTH_21"/>
    <property type="match status" value="1"/>
</dbReference>
<feature type="domain" description="Integrase catalytic" evidence="2">
    <location>
        <begin position="116"/>
        <end position="277"/>
    </location>
</feature>
<evidence type="ECO:0000259" key="2">
    <source>
        <dbReference type="PROSITE" id="PS50994"/>
    </source>
</evidence>